<evidence type="ECO:0000313" key="2">
    <source>
        <dbReference type="Proteomes" id="UP001148838"/>
    </source>
</evidence>
<organism evidence="1 2">
    <name type="scientific">Periplaneta americana</name>
    <name type="common">American cockroach</name>
    <name type="synonym">Blatta americana</name>
    <dbReference type="NCBI Taxonomy" id="6978"/>
    <lineage>
        <taxon>Eukaryota</taxon>
        <taxon>Metazoa</taxon>
        <taxon>Ecdysozoa</taxon>
        <taxon>Arthropoda</taxon>
        <taxon>Hexapoda</taxon>
        <taxon>Insecta</taxon>
        <taxon>Pterygota</taxon>
        <taxon>Neoptera</taxon>
        <taxon>Polyneoptera</taxon>
        <taxon>Dictyoptera</taxon>
        <taxon>Blattodea</taxon>
        <taxon>Blattoidea</taxon>
        <taxon>Blattidae</taxon>
        <taxon>Blattinae</taxon>
        <taxon>Periplaneta</taxon>
    </lineage>
</organism>
<accession>A0ABQ8SHN5</accession>
<protein>
    <submittedName>
        <fullName evidence="1">Uncharacterized protein</fullName>
    </submittedName>
</protein>
<proteinExistence type="predicted"/>
<dbReference type="Proteomes" id="UP001148838">
    <property type="component" value="Unassembled WGS sequence"/>
</dbReference>
<sequence>MLTTRYLHRSPQLRHVAVKQQPAGRSWPFVAEELLKRKLTQSEAVFDGDKLCELVKQWKSLSVVISE</sequence>
<comment type="caution">
    <text evidence="1">The sequence shown here is derived from an EMBL/GenBank/DDBJ whole genome shotgun (WGS) entry which is preliminary data.</text>
</comment>
<evidence type="ECO:0000313" key="1">
    <source>
        <dbReference type="EMBL" id="KAJ4433232.1"/>
    </source>
</evidence>
<reference evidence="1 2" key="1">
    <citation type="journal article" date="2022" name="Allergy">
        <title>Genome assembly and annotation of Periplaneta americana reveal a comprehensive cockroach allergen profile.</title>
        <authorList>
            <person name="Wang L."/>
            <person name="Xiong Q."/>
            <person name="Saelim N."/>
            <person name="Wang L."/>
            <person name="Nong W."/>
            <person name="Wan A.T."/>
            <person name="Shi M."/>
            <person name="Liu X."/>
            <person name="Cao Q."/>
            <person name="Hui J.H.L."/>
            <person name="Sookrung N."/>
            <person name="Leung T.F."/>
            <person name="Tungtrongchitr A."/>
            <person name="Tsui S.K.W."/>
        </authorList>
    </citation>
    <scope>NUCLEOTIDE SEQUENCE [LARGE SCALE GENOMIC DNA]</scope>
    <source>
        <strain evidence="1">PWHHKU_190912</strain>
    </source>
</reference>
<name>A0ABQ8SHN5_PERAM</name>
<gene>
    <name evidence="1" type="ORF">ANN_15490</name>
</gene>
<keyword evidence="2" id="KW-1185">Reference proteome</keyword>
<dbReference type="EMBL" id="JAJSOF020000027">
    <property type="protein sequence ID" value="KAJ4433232.1"/>
    <property type="molecule type" value="Genomic_DNA"/>
</dbReference>